<evidence type="ECO:0000256" key="4">
    <source>
        <dbReference type="PROSITE-ProRule" id="PRU00146"/>
    </source>
</evidence>
<dbReference type="PROSITE" id="PS50016">
    <property type="entry name" value="ZF_PHD_2"/>
    <property type="match status" value="1"/>
</dbReference>
<reference evidence="7" key="2">
    <citation type="submission" date="2004-02" db="EMBL/GenBank/DDBJ databases">
        <authorList>
            <consortium name="Genoscope"/>
            <consortium name="Whitehead Institute Centre for Genome Research"/>
        </authorList>
    </citation>
    <scope>NUCLEOTIDE SEQUENCE</scope>
</reference>
<comment type="caution">
    <text evidence="7">The sequence shown here is derived from an EMBL/GenBank/DDBJ whole genome shotgun (WGS) entry which is preliminary data.</text>
</comment>
<reference evidence="7" key="1">
    <citation type="journal article" date="2004" name="Nature">
        <title>Genome duplication in the teleost fish Tetraodon nigroviridis reveals the early vertebrate proto-karyotype.</title>
        <authorList>
            <person name="Jaillon O."/>
            <person name="Aury J.-M."/>
            <person name="Brunet F."/>
            <person name="Petit J.-L."/>
            <person name="Stange-Thomann N."/>
            <person name="Mauceli E."/>
            <person name="Bouneau L."/>
            <person name="Fischer C."/>
            <person name="Ozouf-Costaz C."/>
            <person name="Bernot A."/>
            <person name="Nicaud S."/>
            <person name="Jaffe D."/>
            <person name="Fisher S."/>
            <person name="Lutfalla G."/>
            <person name="Dossat C."/>
            <person name="Segurens B."/>
            <person name="Dasilva C."/>
            <person name="Salanoubat M."/>
            <person name="Levy M."/>
            <person name="Boudet N."/>
            <person name="Castellano S."/>
            <person name="Anthouard V."/>
            <person name="Jubin C."/>
            <person name="Castelli V."/>
            <person name="Katinka M."/>
            <person name="Vacherie B."/>
            <person name="Biemont C."/>
            <person name="Skalli Z."/>
            <person name="Cattolico L."/>
            <person name="Poulain J."/>
            <person name="De Berardinis V."/>
            <person name="Cruaud C."/>
            <person name="Duprat S."/>
            <person name="Brottier P."/>
            <person name="Coutanceau J.-P."/>
            <person name="Gouzy J."/>
            <person name="Parra G."/>
            <person name="Lardier G."/>
            <person name="Chapple C."/>
            <person name="McKernan K.J."/>
            <person name="McEwan P."/>
            <person name="Bosak S."/>
            <person name="Kellis M."/>
            <person name="Volff J.-N."/>
            <person name="Guigo R."/>
            <person name="Zody M.C."/>
            <person name="Mesirov J."/>
            <person name="Lindblad-Toh K."/>
            <person name="Birren B."/>
            <person name="Nusbaum C."/>
            <person name="Kahn D."/>
            <person name="Robinson-Rechavi M."/>
            <person name="Laudet V."/>
            <person name="Schachter V."/>
            <person name="Quetier F."/>
            <person name="Saurin W."/>
            <person name="Scarpelli C."/>
            <person name="Wincker P."/>
            <person name="Lander E.S."/>
            <person name="Weissenbach J."/>
            <person name="Roest Crollius H."/>
        </authorList>
    </citation>
    <scope>NUCLEOTIDE SEQUENCE [LARGE SCALE GENOMIC DNA]</scope>
</reference>
<feature type="domain" description="PHD-type" evidence="6">
    <location>
        <begin position="89"/>
        <end position="136"/>
    </location>
</feature>
<keyword evidence="1" id="KW-0479">Metal-binding</keyword>
<dbReference type="PANTHER" id="PTHR24102:SF18">
    <property type="entry name" value="PHD FINGER PROTEIN 21B"/>
    <property type="match status" value="1"/>
</dbReference>
<feature type="non-terminal residue" evidence="7">
    <location>
        <position position="1"/>
    </location>
</feature>
<dbReference type="Gene3D" id="3.30.40.10">
    <property type="entry name" value="Zinc/RING finger domain, C3HC4 (zinc finger)"/>
    <property type="match status" value="1"/>
</dbReference>
<protein>
    <submittedName>
        <fullName evidence="7">(spotted green pufferfish) hypothetical protein</fullName>
    </submittedName>
</protein>
<dbReference type="PANTHER" id="PTHR24102">
    <property type="entry name" value="PHD FINGER PROTEIN"/>
    <property type="match status" value="1"/>
</dbReference>
<organism evidence="7">
    <name type="scientific">Tetraodon nigroviridis</name>
    <name type="common">Spotted green pufferfish</name>
    <name type="synonym">Chelonodon nigroviridis</name>
    <dbReference type="NCBI Taxonomy" id="99883"/>
    <lineage>
        <taxon>Eukaryota</taxon>
        <taxon>Metazoa</taxon>
        <taxon>Chordata</taxon>
        <taxon>Craniata</taxon>
        <taxon>Vertebrata</taxon>
        <taxon>Euteleostomi</taxon>
        <taxon>Actinopterygii</taxon>
        <taxon>Neopterygii</taxon>
        <taxon>Teleostei</taxon>
        <taxon>Neoteleostei</taxon>
        <taxon>Acanthomorphata</taxon>
        <taxon>Eupercaria</taxon>
        <taxon>Tetraodontiformes</taxon>
        <taxon>Tetradontoidea</taxon>
        <taxon>Tetraodontidae</taxon>
        <taxon>Tetraodon</taxon>
    </lineage>
</organism>
<dbReference type="Pfam" id="PF00628">
    <property type="entry name" value="PHD"/>
    <property type="match status" value="1"/>
</dbReference>
<dbReference type="InterPro" id="IPR011011">
    <property type="entry name" value="Znf_FYVE_PHD"/>
</dbReference>
<keyword evidence="2 4" id="KW-0863">Zinc-finger</keyword>
<dbReference type="InterPro" id="IPR013083">
    <property type="entry name" value="Znf_RING/FYVE/PHD"/>
</dbReference>
<evidence type="ECO:0000313" key="7">
    <source>
        <dbReference type="EMBL" id="CAF91487.1"/>
    </source>
</evidence>
<evidence type="ECO:0000256" key="1">
    <source>
        <dbReference type="ARBA" id="ARBA00022723"/>
    </source>
</evidence>
<dbReference type="SUPFAM" id="SSF57903">
    <property type="entry name" value="FYVE/PHD zinc finger"/>
    <property type="match status" value="1"/>
</dbReference>
<dbReference type="SMART" id="SM00249">
    <property type="entry name" value="PHD"/>
    <property type="match status" value="1"/>
</dbReference>
<name>Q4T6J5_TETNG</name>
<keyword evidence="3" id="KW-0862">Zinc</keyword>
<feature type="non-terminal residue" evidence="7">
    <location>
        <position position="138"/>
    </location>
</feature>
<feature type="region of interest" description="Disordered" evidence="5">
    <location>
        <begin position="22"/>
        <end position="52"/>
    </location>
</feature>
<sequence>QKVAFMVALGLVTTEHLEEIQTKRQERKRRSTANPAYSGLLEPEVSPRPGWAQRKRLPSPYLDTSLLLTAPELIPERARVCVQEPLEHEDQCAVCEEDGELQPCRSCPRAFHPSCLHPPLKTPPRGPWYCPKCQKKVL</sequence>
<dbReference type="KEGG" id="tng:GSTEN00006271G001"/>
<dbReference type="AlphaFoldDB" id="Q4T6J5"/>
<evidence type="ECO:0000256" key="2">
    <source>
        <dbReference type="ARBA" id="ARBA00022771"/>
    </source>
</evidence>
<dbReference type="OrthoDB" id="336088at2759"/>
<evidence type="ECO:0000256" key="3">
    <source>
        <dbReference type="ARBA" id="ARBA00022833"/>
    </source>
</evidence>
<dbReference type="EMBL" id="CAAE01008732">
    <property type="protein sequence ID" value="CAF91487.1"/>
    <property type="molecule type" value="Genomic_DNA"/>
</dbReference>
<dbReference type="GO" id="GO:0008270">
    <property type="term" value="F:zinc ion binding"/>
    <property type="evidence" value="ECO:0007669"/>
    <property type="project" value="UniProtKB-KW"/>
</dbReference>
<gene>
    <name evidence="7" type="ORF">GSTENG00006271001</name>
</gene>
<proteinExistence type="predicted"/>
<accession>Q4T6J5</accession>
<dbReference type="InterPro" id="IPR001965">
    <property type="entry name" value="Znf_PHD"/>
</dbReference>
<evidence type="ECO:0000256" key="5">
    <source>
        <dbReference type="SAM" id="MobiDB-lite"/>
    </source>
</evidence>
<evidence type="ECO:0000259" key="6">
    <source>
        <dbReference type="PROSITE" id="PS50016"/>
    </source>
</evidence>
<dbReference type="InterPro" id="IPR019787">
    <property type="entry name" value="Znf_PHD-finger"/>
</dbReference>